<organism evidence="1 2">
    <name type="scientific">Leptonema illini DSM 21528</name>
    <dbReference type="NCBI Taxonomy" id="929563"/>
    <lineage>
        <taxon>Bacteria</taxon>
        <taxon>Pseudomonadati</taxon>
        <taxon>Spirochaetota</taxon>
        <taxon>Spirochaetia</taxon>
        <taxon>Leptospirales</taxon>
        <taxon>Leptospiraceae</taxon>
        <taxon>Leptonema</taxon>
    </lineage>
</organism>
<dbReference type="HOGENOM" id="CLU_1508814_0_0_12"/>
<keyword evidence="2" id="KW-1185">Reference proteome</keyword>
<accession>H2CL99</accession>
<name>H2CL99_9LEPT</name>
<sequence length="178" mass="20929">MKELIHKISEDLRRDFEVNPYDYTSAEIEAQVRVFNALMQHVDGYIVIDRNDAIPPFVNLRSNRLRMEWGFNGKRHDIMILKSESTATSYEDVEAIIEIKIGWGFTESHFKDTKVIKDMEILSEHRSKAFLLFFLANNFQDMTIEQQSFYSKGLSQLKTDYNVLTGHMLLIFRDLILQ</sequence>
<evidence type="ECO:0000313" key="1">
    <source>
        <dbReference type="EMBL" id="EHQ08350.1"/>
    </source>
</evidence>
<protein>
    <submittedName>
        <fullName evidence="1">Uncharacterized protein</fullName>
    </submittedName>
</protein>
<dbReference type="STRING" id="183.GCA_002009735_02654"/>
<proteinExistence type="predicted"/>
<dbReference type="RefSeq" id="WP_002774945.1">
    <property type="nucleotide sequence ID" value="NZ_JH597773.1"/>
</dbReference>
<evidence type="ECO:0000313" key="2">
    <source>
        <dbReference type="Proteomes" id="UP000005737"/>
    </source>
</evidence>
<reference evidence="1 2" key="1">
    <citation type="submission" date="2011-10" db="EMBL/GenBank/DDBJ databases">
        <title>The Improved High-Quality Draft genome of Leptonema illini DSM 21528.</title>
        <authorList>
            <consortium name="US DOE Joint Genome Institute (JGI-PGF)"/>
            <person name="Lucas S."/>
            <person name="Copeland A."/>
            <person name="Lapidus A."/>
            <person name="Glavina del Rio T."/>
            <person name="Dalin E."/>
            <person name="Tice H."/>
            <person name="Bruce D."/>
            <person name="Goodwin L."/>
            <person name="Pitluck S."/>
            <person name="Peters L."/>
            <person name="Mikhailova N."/>
            <person name="Held B."/>
            <person name="Kyrpides N."/>
            <person name="Mavromatis K."/>
            <person name="Ivanova N."/>
            <person name="Markowitz V."/>
            <person name="Cheng J.-F."/>
            <person name="Hugenholtz P."/>
            <person name="Woyke T."/>
            <person name="Wu D."/>
            <person name="Gronow S."/>
            <person name="Wellnitz S."/>
            <person name="Brambilla E.-M."/>
            <person name="Klenk H.-P."/>
            <person name="Eisen J.A."/>
        </authorList>
    </citation>
    <scope>NUCLEOTIDE SEQUENCE [LARGE SCALE GENOMIC DNA]</scope>
    <source>
        <strain evidence="1 2">DSM 21528</strain>
    </source>
</reference>
<dbReference type="Proteomes" id="UP000005737">
    <property type="component" value="Unassembled WGS sequence"/>
</dbReference>
<dbReference type="EMBL" id="JH597773">
    <property type="protein sequence ID" value="EHQ08350.1"/>
    <property type="molecule type" value="Genomic_DNA"/>
</dbReference>
<gene>
    <name evidence="1" type="ORF">Lepil_3695</name>
</gene>
<dbReference type="AlphaFoldDB" id="H2CL99"/>